<evidence type="ECO:0000313" key="1">
    <source>
        <dbReference type="EMBL" id="CAJ2648324.1"/>
    </source>
</evidence>
<organism evidence="1 2">
    <name type="scientific">Trifolium pratense</name>
    <name type="common">Red clover</name>
    <dbReference type="NCBI Taxonomy" id="57577"/>
    <lineage>
        <taxon>Eukaryota</taxon>
        <taxon>Viridiplantae</taxon>
        <taxon>Streptophyta</taxon>
        <taxon>Embryophyta</taxon>
        <taxon>Tracheophyta</taxon>
        <taxon>Spermatophyta</taxon>
        <taxon>Magnoliopsida</taxon>
        <taxon>eudicotyledons</taxon>
        <taxon>Gunneridae</taxon>
        <taxon>Pentapetalae</taxon>
        <taxon>rosids</taxon>
        <taxon>fabids</taxon>
        <taxon>Fabales</taxon>
        <taxon>Fabaceae</taxon>
        <taxon>Papilionoideae</taxon>
        <taxon>50 kb inversion clade</taxon>
        <taxon>NPAAA clade</taxon>
        <taxon>Hologalegina</taxon>
        <taxon>IRL clade</taxon>
        <taxon>Trifolieae</taxon>
        <taxon>Trifolium</taxon>
    </lineage>
</organism>
<name>A0ACB0JWS9_TRIPR</name>
<dbReference type="EMBL" id="CASHSV030000109">
    <property type="protein sequence ID" value="CAJ2648324.1"/>
    <property type="molecule type" value="Genomic_DNA"/>
</dbReference>
<gene>
    <name evidence="1" type="ORF">MILVUS5_LOCUS16696</name>
</gene>
<evidence type="ECO:0000313" key="2">
    <source>
        <dbReference type="Proteomes" id="UP001177021"/>
    </source>
</evidence>
<accession>A0ACB0JWS9</accession>
<reference evidence="1" key="1">
    <citation type="submission" date="2023-10" db="EMBL/GenBank/DDBJ databases">
        <authorList>
            <person name="Rodriguez Cubillos JULIANA M."/>
            <person name="De Vega J."/>
        </authorList>
    </citation>
    <scope>NUCLEOTIDE SEQUENCE</scope>
</reference>
<dbReference type="Proteomes" id="UP001177021">
    <property type="component" value="Unassembled WGS sequence"/>
</dbReference>
<protein>
    <submittedName>
        <fullName evidence="1">Uncharacterized protein</fullName>
    </submittedName>
</protein>
<comment type="caution">
    <text evidence="1">The sequence shown here is derived from an EMBL/GenBank/DDBJ whole genome shotgun (WGS) entry which is preliminary data.</text>
</comment>
<proteinExistence type="predicted"/>
<keyword evidence="2" id="KW-1185">Reference proteome</keyword>
<sequence>MENSYSSKSLHLPYKTFSLIVLILYFLLFSSCTAIRIGTTMKLNERREFLHGKHSQQGFSYQSLVFNFFPKGSVPSSGPSKRHNQVVDSTPQN</sequence>